<reference evidence="4 5" key="1">
    <citation type="journal article" date="2024" name="Nat. Commun.">
        <title>Phylogenomics reveals the evolutionary origins of lichenization in chlorophyte algae.</title>
        <authorList>
            <person name="Puginier C."/>
            <person name="Libourel C."/>
            <person name="Otte J."/>
            <person name="Skaloud P."/>
            <person name="Haon M."/>
            <person name="Grisel S."/>
            <person name="Petersen M."/>
            <person name="Berrin J.G."/>
            <person name="Delaux P.M."/>
            <person name="Dal Grande F."/>
            <person name="Keller J."/>
        </authorList>
    </citation>
    <scope>NUCLEOTIDE SEQUENCE [LARGE SCALE GENOMIC DNA]</scope>
    <source>
        <strain evidence="4 5">SAG 216-7</strain>
    </source>
</reference>
<dbReference type="PANTHER" id="PTHR30603">
    <property type="entry name" value="RNA POLYMERASE SIGMA FACTOR RPO"/>
    <property type="match status" value="1"/>
</dbReference>
<feature type="region of interest" description="Disordered" evidence="2">
    <location>
        <begin position="1"/>
        <end position="45"/>
    </location>
</feature>
<feature type="compositionally biased region" description="Basic residues" evidence="2">
    <location>
        <begin position="20"/>
        <end position="38"/>
    </location>
</feature>
<dbReference type="InterPro" id="IPR013324">
    <property type="entry name" value="RNA_pol_sigma_r3/r4-like"/>
</dbReference>
<dbReference type="Proteomes" id="UP001491310">
    <property type="component" value="Unassembled WGS sequence"/>
</dbReference>
<evidence type="ECO:0000313" key="5">
    <source>
        <dbReference type="Proteomes" id="UP001491310"/>
    </source>
</evidence>
<evidence type="ECO:0000259" key="3">
    <source>
        <dbReference type="Pfam" id="PF04539"/>
    </source>
</evidence>
<dbReference type="Pfam" id="PF04539">
    <property type="entry name" value="Sigma70_r3"/>
    <property type="match status" value="1"/>
</dbReference>
<proteinExistence type="inferred from homology"/>
<dbReference type="SUPFAM" id="SSF88946">
    <property type="entry name" value="Sigma2 domain of RNA polymerase sigma factors"/>
    <property type="match status" value="1"/>
</dbReference>
<dbReference type="EMBL" id="JALJOT010000018">
    <property type="protein sequence ID" value="KAK9901360.1"/>
    <property type="molecule type" value="Genomic_DNA"/>
</dbReference>
<protein>
    <recommendedName>
        <fullName evidence="3">RNA polymerase sigma-70 region 3 domain-containing protein</fullName>
    </recommendedName>
</protein>
<dbReference type="PANTHER" id="PTHR30603:SF47">
    <property type="entry name" value="RNA POLYMERASE SIGMA FACTOR SIGD, CHLOROPLASTIC"/>
    <property type="match status" value="1"/>
</dbReference>
<accession>A0ABR2YB94</accession>
<dbReference type="InterPro" id="IPR050239">
    <property type="entry name" value="Sigma-70_RNA_pol_init_factors"/>
</dbReference>
<feature type="domain" description="RNA polymerase sigma-70 region 3" evidence="3">
    <location>
        <begin position="209"/>
        <end position="257"/>
    </location>
</feature>
<dbReference type="Gene3D" id="1.20.140.160">
    <property type="match status" value="1"/>
</dbReference>
<comment type="similarity">
    <text evidence="1">Belongs to the sigma-70 factor family.</text>
</comment>
<sequence>MSQGLSGSKPLRQATPGSLARRRQRQLSGRRAHALRARRTGDSSSAVQEAQHLYRIRHEVAVAEGRHMSDAEWAEAAGMPSIKHLHSVLAAGEAAGLRIIEANRGQLVQLTSKFASQGVSREELMMEAQQELLRVASIFDASKGARLTTYSWYSIMARLTTANIPTPRMKPICTLLLLPLIVRTEGGLLPMSQQAEVLARRMDRMEGLLGQTLGRTPTLSEIAAKIGIPLEKAELLRMRKRKVVPWDLKVNNNADSDTVAGNEWITDGWELDHQREEQERSLQNVIGLALDMLEDERMRQILKWRYGLSDGVPRTLLETAQLLHEYEGLQQMEAFIREHNLLRDLLN</sequence>
<comment type="caution">
    <text evidence="4">The sequence shown here is derived from an EMBL/GenBank/DDBJ whole genome shotgun (WGS) entry which is preliminary data.</text>
</comment>
<keyword evidence="5" id="KW-1185">Reference proteome</keyword>
<organism evidence="4 5">
    <name type="scientific">Coccomyxa subellipsoidea</name>
    <dbReference type="NCBI Taxonomy" id="248742"/>
    <lineage>
        <taxon>Eukaryota</taxon>
        <taxon>Viridiplantae</taxon>
        <taxon>Chlorophyta</taxon>
        <taxon>core chlorophytes</taxon>
        <taxon>Trebouxiophyceae</taxon>
        <taxon>Trebouxiophyceae incertae sedis</taxon>
        <taxon>Coccomyxaceae</taxon>
        <taxon>Coccomyxa</taxon>
    </lineage>
</organism>
<dbReference type="Gene3D" id="1.20.120.1810">
    <property type="match status" value="1"/>
</dbReference>
<dbReference type="InterPro" id="IPR013325">
    <property type="entry name" value="RNA_pol_sigma_r2"/>
</dbReference>
<evidence type="ECO:0000256" key="1">
    <source>
        <dbReference type="ARBA" id="ARBA00007788"/>
    </source>
</evidence>
<evidence type="ECO:0000256" key="2">
    <source>
        <dbReference type="SAM" id="MobiDB-lite"/>
    </source>
</evidence>
<dbReference type="SUPFAM" id="SSF88659">
    <property type="entry name" value="Sigma3 and sigma4 domains of RNA polymerase sigma factors"/>
    <property type="match status" value="2"/>
</dbReference>
<name>A0ABR2YB94_9CHLO</name>
<gene>
    <name evidence="4" type="ORF">WJX75_008352</name>
</gene>
<dbReference type="InterPro" id="IPR007624">
    <property type="entry name" value="RNA_pol_sigma70_r3"/>
</dbReference>
<evidence type="ECO:0000313" key="4">
    <source>
        <dbReference type="EMBL" id="KAK9901360.1"/>
    </source>
</evidence>